<organism evidence="1 2">
    <name type="scientific">Christiangramia sabulilitoris</name>
    <dbReference type="NCBI Taxonomy" id="2583991"/>
    <lineage>
        <taxon>Bacteria</taxon>
        <taxon>Pseudomonadati</taxon>
        <taxon>Bacteroidota</taxon>
        <taxon>Flavobacteriia</taxon>
        <taxon>Flavobacteriales</taxon>
        <taxon>Flavobacteriaceae</taxon>
        <taxon>Christiangramia</taxon>
    </lineage>
</organism>
<evidence type="ECO:0000313" key="2">
    <source>
        <dbReference type="Proteomes" id="UP000315131"/>
    </source>
</evidence>
<dbReference type="InterPro" id="IPR008969">
    <property type="entry name" value="CarboxyPept-like_regulatory"/>
</dbReference>
<name>A0A550I3P9_9FLAO</name>
<protein>
    <recommendedName>
        <fullName evidence="3">Carboxypeptidase-like regulatory domain-containing protein</fullName>
    </recommendedName>
</protein>
<gene>
    <name evidence="1" type="ORF">FGM01_09355</name>
</gene>
<dbReference type="OrthoDB" id="1466882at2"/>
<dbReference type="EMBL" id="VHSF01000002">
    <property type="protein sequence ID" value="TRO65595.1"/>
    <property type="molecule type" value="Genomic_DNA"/>
</dbReference>
<dbReference type="RefSeq" id="WP_143410910.1">
    <property type="nucleotide sequence ID" value="NZ_VHSF01000002.1"/>
</dbReference>
<sequence length="254" mass="29211">MKIRLFFKLIVFLIFSSQTLTGQEREILQGQVFIGDSLQNISDIHVVNLTGETGTTTNEKGIFKIPAEPGDTLFFSSIQHEHIKLVVSESDFEKNLIVQLRKKFNELDEVQLDDIRLTGNIAKDIDLVPKSIYEKLGIPFPKPRRTSLELETHSAYNGGNIVTLLNKLNGKFRQLEKAKENNESSIMVNKGLNLVGKFFFVSQLNIEESEIINFLFYCVDDDEYNRLVSEKRVLQLIDYFELKVDSFRALREID</sequence>
<evidence type="ECO:0008006" key="3">
    <source>
        <dbReference type="Google" id="ProtNLM"/>
    </source>
</evidence>
<keyword evidence="2" id="KW-1185">Reference proteome</keyword>
<dbReference type="AlphaFoldDB" id="A0A550I3P9"/>
<dbReference type="SUPFAM" id="SSF49464">
    <property type="entry name" value="Carboxypeptidase regulatory domain-like"/>
    <property type="match status" value="1"/>
</dbReference>
<proteinExistence type="predicted"/>
<evidence type="ECO:0000313" key="1">
    <source>
        <dbReference type="EMBL" id="TRO65595.1"/>
    </source>
</evidence>
<comment type="caution">
    <text evidence="1">The sequence shown here is derived from an EMBL/GenBank/DDBJ whole genome shotgun (WGS) entry which is preliminary data.</text>
</comment>
<accession>A0A550I3P9</accession>
<reference evidence="1 2" key="1">
    <citation type="submission" date="2019-06" db="EMBL/GenBank/DDBJ databases">
        <title>Gramella sabulilitoris sp. nov., isolated from a marine sand.</title>
        <authorList>
            <person name="Yoon J.-H."/>
        </authorList>
    </citation>
    <scope>NUCLEOTIDE SEQUENCE [LARGE SCALE GENOMIC DNA]</scope>
    <source>
        <strain evidence="1 2">HSMS-1</strain>
    </source>
</reference>
<dbReference type="Proteomes" id="UP000315131">
    <property type="component" value="Unassembled WGS sequence"/>
</dbReference>